<dbReference type="InterPro" id="IPR001647">
    <property type="entry name" value="HTH_TetR"/>
</dbReference>
<dbReference type="EMBL" id="AUBJ02000001">
    <property type="protein sequence ID" value="MCP2330275.1"/>
    <property type="molecule type" value="Genomic_DNA"/>
</dbReference>
<comment type="caution">
    <text evidence="7">The sequence shown here is derived from an EMBL/GenBank/DDBJ whole genome shotgun (WGS) entry which is preliminary data.</text>
</comment>
<keyword evidence="3 5" id="KW-0238">DNA-binding</keyword>
<evidence type="ECO:0000256" key="5">
    <source>
        <dbReference type="PROSITE-ProRule" id="PRU00335"/>
    </source>
</evidence>
<proteinExistence type="predicted"/>
<keyword evidence="4" id="KW-0804">Transcription</keyword>
<keyword evidence="2" id="KW-0805">Transcription regulation</keyword>
<organism evidence="7 8">
    <name type="scientific">Actinoalloteichus caeruleus DSM 43889</name>
    <dbReference type="NCBI Taxonomy" id="1120930"/>
    <lineage>
        <taxon>Bacteria</taxon>
        <taxon>Bacillati</taxon>
        <taxon>Actinomycetota</taxon>
        <taxon>Actinomycetes</taxon>
        <taxon>Pseudonocardiales</taxon>
        <taxon>Pseudonocardiaceae</taxon>
        <taxon>Actinoalloteichus</taxon>
        <taxon>Actinoalloteichus cyanogriseus</taxon>
    </lineage>
</organism>
<dbReference type="InterPro" id="IPR036271">
    <property type="entry name" value="Tet_transcr_reg_TetR-rel_C_sf"/>
</dbReference>
<feature type="DNA-binding region" description="H-T-H motif" evidence="5">
    <location>
        <begin position="31"/>
        <end position="50"/>
    </location>
</feature>
<sequence length="217" mass="23275">MPRIVDHDQRRAQIALAFQRLLAAEGIAGVSFSRVAAEAGVSVGLIQHYFSGKEALLRYAYDDATSRLGQRVRQRVRSLEAAGRPVREVLVDSLVELLPLDEERQVEYRVRSALWFQATHHPGLAEVARRSGGDLLRHVTDVVVDGVRRGEVGTTLDPELAARAVLATVRGLADQVAFSGADAFPARDVLRSVVVRVIAGPEGDPRGTAGGGSGVPG</sequence>
<feature type="domain" description="HTH tetR-type" evidence="6">
    <location>
        <begin position="8"/>
        <end position="68"/>
    </location>
</feature>
<evidence type="ECO:0000313" key="8">
    <source>
        <dbReference type="Proteomes" id="UP000791080"/>
    </source>
</evidence>
<dbReference type="InterPro" id="IPR039538">
    <property type="entry name" value="BetI_C"/>
</dbReference>
<dbReference type="PANTHER" id="PTHR30055">
    <property type="entry name" value="HTH-TYPE TRANSCRIPTIONAL REGULATOR RUTR"/>
    <property type="match status" value="1"/>
</dbReference>
<keyword evidence="8" id="KW-1185">Reference proteome</keyword>
<evidence type="ECO:0000256" key="2">
    <source>
        <dbReference type="ARBA" id="ARBA00023015"/>
    </source>
</evidence>
<dbReference type="Pfam" id="PF13977">
    <property type="entry name" value="TetR_C_6"/>
    <property type="match status" value="1"/>
</dbReference>
<dbReference type="PANTHER" id="PTHR30055:SF175">
    <property type="entry name" value="HTH-TYPE TRANSCRIPTIONAL REPRESSOR KSTR2"/>
    <property type="match status" value="1"/>
</dbReference>
<protein>
    <submittedName>
        <fullName evidence="7">Transcriptional regulator, TetR family</fullName>
    </submittedName>
</protein>
<reference evidence="7 8" key="1">
    <citation type="submission" date="2022-06" db="EMBL/GenBank/DDBJ databases">
        <title>Genomic Encyclopedia of Type Strains, Phase I: the one thousand microbial genomes (KMG-I) project.</title>
        <authorList>
            <person name="Kyrpides N."/>
        </authorList>
    </citation>
    <scope>NUCLEOTIDE SEQUENCE [LARGE SCALE GENOMIC DNA]</scope>
    <source>
        <strain evidence="7 8">DSM 43889</strain>
    </source>
</reference>
<accession>A0ABT1JCR1</accession>
<dbReference type="Gene3D" id="1.10.357.10">
    <property type="entry name" value="Tetracycline Repressor, domain 2"/>
    <property type="match status" value="1"/>
</dbReference>
<dbReference type="Pfam" id="PF00440">
    <property type="entry name" value="TetR_N"/>
    <property type="match status" value="1"/>
</dbReference>
<evidence type="ECO:0000256" key="1">
    <source>
        <dbReference type="ARBA" id="ARBA00022491"/>
    </source>
</evidence>
<dbReference type="PROSITE" id="PS50977">
    <property type="entry name" value="HTH_TETR_2"/>
    <property type="match status" value="1"/>
</dbReference>
<name>A0ABT1JCR1_ACTCY</name>
<dbReference type="Proteomes" id="UP000791080">
    <property type="component" value="Unassembled WGS sequence"/>
</dbReference>
<evidence type="ECO:0000256" key="4">
    <source>
        <dbReference type="ARBA" id="ARBA00023163"/>
    </source>
</evidence>
<evidence type="ECO:0000256" key="3">
    <source>
        <dbReference type="ARBA" id="ARBA00023125"/>
    </source>
</evidence>
<dbReference type="SUPFAM" id="SSF48498">
    <property type="entry name" value="Tetracyclin repressor-like, C-terminal domain"/>
    <property type="match status" value="1"/>
</dbReference>
<dbReference type="InterPro" id="IPR009057">
    <property type="entry name" value="Homeodomain-like_sf"/>
</dbReference>
<gene>
    <name evidence="7" type="ORF">G443_000545</name>
</gene>
<dbReference type="RefSeq" id="WP_051313745.1">
    <property type="nucleotide sequence ID" value="NZ_AUBJ02000001.1"/>
</dbReference>
<dbReference type="InterPro" id="IPR050109">
    <property type="entry name" value="HTH-type_TetR-like_transc_reg"/>
</dbReference>
<dbReference type="SUPFAM" id="SSF46689">
    <property type="entry name" value="Homeodomain-like"/>
    <property type="match status" value="1"/>
</dbReference>
<keyword evidence="1" id="KW-0678">Repressor</keyword>
<evidence type="ECO:0000313" key="7">
    <source>
        <dbReference type="EMBL" id="MCP2330275.1"/>
    </source>
</evidence>
<evidence type="ECO:0000259" key="6">
    <source>
        <dbReference type="PROSITE" id="PS50977"/>
    </source>
</evidence>